<reference evidence="3 4" key="1">
    <citation type="submission" date="2024-06" db="EMBL/GenBank/DDBJ databases">
        <title>Genomic Encyclopedia of Type Strains, Phase IV (KMG-IV): sequencing the most valuable type-strain genomes for metagenomic binning, comparative biology and taxonomic classification.</title>
        <authorList>
            <person name="Goeker M."/>
        </authorList>
    </citation>
    <scope>NUCLEOTIDE SEQUENCE [LARGE SCALE GENOMIC DNA]</scope>
    <source>
        <strain evidence="3 4">DSM 29388</strain>
    </source>
</reference>
<dbReference type="SMART" id="SM00342">
    <property type="entry name" value="HTH_ARAC"/>
    <property type="match status" value="1"/>
</dbReference>
<dbReference type="Proteomes" id="UP001549146">
    <property type="component" value="Unassembled WGS sequence"/>
</dbReference>
<keyword evidence="4" id="KW-1185">Reference proteome</keyword>
<protein>
    <submittedName>
        <fullName evidence="3">AraC-like DNA-binding protein</fullName>
    </submittedName>
</protein>
<sequence length="523" mass="61489">MELASQEMNAYDALYEQIETTDDEILRNSYLNSYLHLAKEEKNAFEIYQGYSNFIYFLDHEQLNPYLDSMNWAAYQTRDPRIIGESYLRTGIQYYKKKNYSEALTYYGMAKPYIDSTNDSYMHHKLLYSLAQVYYVLGFLDDAIALFEQCRLYFKGENLDGYLNSVHGLASSYTRLGKYSKSSELIHQGLKVGILNSEPRMDVYFNLLQGINYFHENRLDASLGLLSKTVDEVAAKGDFSNAQLGYFYLGKIHKNLEDRHQSKNYYKKVDSLFVTYGFIRPDLREVYDFLIDHSLFEQKLEDRLYYMNQRMKADKMFEGMYVQIFPKLFQDPVHSELGFKESNTTNNITFIGFRIVLGIGIVLLVVKYHSLIWGNLKALLLTPELIEKNSLPESEPPKLKNDSAVPMDSLRLLLPKLQKFEREKKYLERDWKQAELAVYLKSNVLYVKMMIKEYRTKNYSQYIHDLKIDYLVEMMKTEPKFRHYTNKALAKELGFSSTEKMVKAFKSKMGKSILDYINELDQT</sequence>
<organism evidence="3 4">
    <name type="scientific">Moheibacter stercoris</name>
    <dbReference type="NCBI Taxonomy" id="1628251"/>
    <lineage>
        <taxon>Bacteria</taxon>
        <taxon>Pseudomonadati</taxon>
        <taxon>Bacteroidota</taxon>
        <taxon>Flavobacteriia</taxon>
        <taxon>Flavobacteriales</taxon>
        <taxon>Weeksellaceae</taxon>
        <taxon>Moheibacter</taxon>
    </lineage>
</organism>
<dbReference type="RefSeq" id="WP_354505599.1">
    <property type="nucleotide sequence ID" value="NZ_JBEPMO010000001.1"/>
</dbReference>
<evidence type="ECO:0000259" key="2">
    <source>
        <dbReference type="PROSITE" id="PS01124"/>
    </source>
</evidence>
<keyword evidence="1" id="KW-0812">Transmembrane</keyword>
<evidence type="ECO:0000313" key="3">
    <source>
        <dbReference type="EMBL" id="MET3730550.1"/>
    </source>
</evidence>
<comment type="caution">
    <text evidence="3">The sequence shown here is derived from an EMBL/GenBank/DDBJ whole genome shotgun (WGS) entry which is preliminary data.</text>
</comment>
<evidence type="ECO:0000256" key="1">
    <source>
        <dbReference type="SAM" id="Phobius"/>
    </source>
</evidence>
<dbReference type="InterPro" id="IPR011990">
    <property type="entry name" value="TPR-like_helical_dom_sf"/>
</dbReference>
<keyword evidence="1" id="KW-1133">Transmembrane helix</keyword>
<feature type="domain" description="HTH araC/xylS-type" evidence="2">
    <location>
        <begin position="427"/>
        <end position="519"/>
    </location>
</feature>
<dbReference type="InterPro" id="IPR018060">
    <property type="entry name" value="HTH_AraC"/>
</dbReference>
<dbReference type="Gene3D" id="1.10.10.60">
    <property type="entry name" value="Homeodomain-like"/>
    <property type="match status" value="1"/>
</dbReference>
<feature type="transmembrane region" description="Helical" evidence="1">
    <location>
        <begin position="348"/>
        <end position="366"/>
    </location>
</feature>
<dbReference type="SUPFAM" id="SSF48452">
    <property type="entry name" value="TPR-like"/>
    <property type="match status" value="1"/>
</dbReference>
<gene>
    <name evidence="3" type="ORF">ABID46_000102</name>
</gene>
<dbReference type="PROSITE" id="PS01124">
    <property type="entry name" value="HTH_ARAC_FAMILY_2"/>
    <property type="match status" value="1"/>
</dbReference>
<accession>A0ABV2LPP8</accession>
<dbReference type="Gene3D" id="1.25.40.10">
    <property type="entry name" value="Tetratricopeptide repeat domain"/>
    <property type="match status" value="2"/>
</dbReference>
<proteinExistence type="predicted"/>
<dbReference type="EMBL" id="JBEPMO010000001">
    <property type="protein sequence ID" value="MET3730550.1"/>
    <property type="molecule type" value="Genomic_DNA"/>
</dbReference>
<name>A0ABV2LPP8_9FLAO</name>
<keyword evidence="1" id="KW-0472">Membrane</keyword>
<evidence type="ECO:0000313" key="4">
    <source>
        <dbReference type="Proteomes" id="UP001549146"/>
    </source>
</evidence>